<evidence type="ECO:0000313" key="3">
    <source>
        <dbReference type="Proteomes" id="UP000787635"/>
    </source>
</evidence>
<name>A0ABX1EA31_9PROT</name>
<protein>
    <submittedName>
        <fullName evidence="2">Uncharacterized protein</fullName>
    </submittedName>
</protein>
<sequence length="77" mass="7554">MGAMILRMAAGGMMGAVAVAGAVTTLALGAGAVGTVLLARRLCEERKGWRDGAKAEPEMASAAAAEEPAGPGMPDLA</sequence>
<feature type="compositionally biased region" description="Low complexity" evidence="1">
    <location>
        <begin position="58"/>
        <end position="77"/>
    </location>
</feature>
<dbReference type="EMBL" id="JAAVNE010000051">
    <property type="protein sequence ID" value="NKC33688.1"/>
    <property type="molecule type" value="Genomic_DNA"/>
</dbReference>
<proteinExistence type="predicted"/>
<reference evidence="2 3" key="1">
    <citation type="submission" date="2020-03" db="EMBL/GenBank/DDBJ databases">
        <title>Roseomonas selenitidurans sp. nov. isolated from urban soil.</title>
        <authorList>
            <person name="Liu H."/>
        </authorList>
    </citation>
    <scope>NUCLEOTIDE SEQUENCE [LARGE SCALE GENOMIC DNA]</scope>
    <source>
        <strain evidence="2 3">BU-1</strain>
    </source>
</reference>
<evidence type="ECO:0000313" key="2">
    <source>
        <dbReference type="EMBL" id="NKC33688.1"/>
    </source>
</evidence>
<gene>
    <name evidence="2" type="ORF">HEQ75_22690</name>
</gene>
<dbReference type="RefSeq" id="WP_168034411.1">
    <property type="nucleotide sequence ID" value="NZ_JAAVNE010000051.1"/>
</dbReference>
<feature type="region of interest" description="Disordered" evidence="1">
    <location>
        <begin position="49"/>
        <end position="77"/>
    </location>
</feature>
<organism evidence="2 3">
    <name type="scientific">Falsiroseomonas selenitidurans</name>
    <dbReference type="NCBI Taxonomy" id="2716335"/>
    <lineage>
        <taxon>Bacteria</taxon>
        <taxon>Pseudomonadati</taxon>
        <taxon>Pseudomonadota</taxon>
        <taxon>Alphaproteobacteria</taxon>
        <taxon>Acetobacterales</taxon>
        <taxon>Roseomonadaceae</taxon>
        <taxon>Falsiroseomonas</taxon>
    </lineage>
</organism>
<keyword evidence="3" id="KW-1185">Reference proteome</keyword>
<evidence type="ECO:0000256" key="1">
    <source>
        <dbReference type="SAM" id="MobiDB-lite"/>
    </source>
</evidence>
<comment type="caution">
    <text evidence="2">The sequence shown here is derived from an EMBL/GenBank/DDBJ whole genome shotgun (WGS) entry which is preliminary data.</text>
</comment>
<accession>A0ABX1EA31</accession>
<dbReference type="Proteomes" id="UP000787635">
    <property type="component" value="Unassembled WGS sequence"/>
</dbReference>